<dbReference type="EMBL" id="DSLA01000057">
    <property type="protein sequence ID" value="HEH35220.1"/>
    <property type="molecule type" value="Genomic_DNA"/>
</dbReference>
<reference evidence="1" key="1">
    <citation type="journal article" date="2020" name="mSystems">
        <title>Genome- and Community-Level Interaction Insights into Carbon Utilization and Element Cycling Functions of Hydrothermarchaeota in Hydrothermal Sediment.</title>
        <authorList>
            <person name="Zhou Z."/>
            <person name="Liu Y."/>
            <person name="Xu W."/>
            <person name="Pan J."/>
            <person name="Luo Z.H."/>
            <person name="Li M."/>
        </authorList>
    </citation>
    <scope>NUCLEOTIDE SEQUENCE [LARGE SCALE GENOMIC DNA]</scope>
    <source>
        <strain evidence="1">SpSt-26</strain>
    </source>
</reference>
<protein>
    <submittedName>
        <fullName evidence="1">Uncharacterized protein</fullName>
    </submittedName>
</protein>
<gene>
    <name evidence="1" type="ORF">ENP88_03520</name>
</gene>
<accession>A0A7J2THX4</accession>
<dbReference type="AlphaFoldDB" id="A0A7J2THX4"/>
<sequence>METCCPICNSKMEVVREERGKFRRRYSEFDMQIFILSCPKCRKEGILRLVPELKMENFEYPV</sequence>
<organism evidence="1">
    <name type="scientific">Archaeoglobus fulgidus</name>
    <dbReference type="NCBI Taxonomy" id="2234"/>
    <lineage>
        <taxon>Archaea</taxon>
        <taxon>Methanobacteriati</taxon>
        <taxon>Methanobacteriota</taxon>
        <taxon>Archaeoglobi</taxon>
        <taxon>Archaeoglobales</taxon>
        <taxon>Archaeoglobaceae</taxon>
        <taxon>Archaeoglobus</taxon>
    </lineage>
</organism>
<name>A0A7J2THX4_ARCFL</name>
<proteinExistence type="predicted"/>
<evidence type="ECO:0000313" key="1">
    <source>
        <dbReference type="EMBL" id="HEH35220.1"/>
    </source>
</evidence>
<comment type="caution">
    <text evidence="1">The sequence shown here is derived from an EMBL/GenBank/DDBJ whole genome shotgun (WGS) entry which is preliminary data.</text>
</comment>